<dbReference type="Pfam" id="PF16960">
    <property type="entry name" value="HpuA"/>
    <property type="match status" value="1"/>
</dbReference>
<dbReference type="STRING" id="1121352.GCA_000620925_01676"/>
<keyword evidence="4" id="KW-1185">Reference proteome</keyword>
<dbReference type="RefSeq" id="WP_124794436.1">
    <property type="nucleotide sequence ID" value="NZ_RQYC01000005.1"/>
</dbReference>
<feature type="signal peptide" evidence="2">
    <location>
        <begin position="1"/>
        <end position="20"/>
    </location>
</feature>
<comment type="subcellular location">
    <subcellularLocation>
        <location evidence="1">Cell outer membrane</location>
    </subcellularLocation>
</comment>
<sequence length="333" mass="35647">MKTICIAVSLVCVLGGCAGSGITEPKGPVDIPTLPSANNHPSFKPNETLPARMQTLSTADTPSGQLEAVDVPARFTGTPEPELMYRTKDGTLYRFSEFTNPIVPSSFSPSWKMETRHQGQNTEKHGKMMVCCSGGGVFRYAAATDLKHVRFGAWGNGELFVGGVVSDPALMPGGSHEKVRDIKGKATYEVWALRVKDGQFVSSSYTPKSYSTSKGEPVVSLFTANFNTGKMGGTIVGNSDFGADVELKNVDIHGNAFSGTAQSAGKIGQVDGRFFGEPRTYGYGKYVEITGPATEEIGGKIVFDGNRSLDTVFGGKRVNEQYKDDSSDLNPLQ</sequence>
<dbReference type="NCBIfam" id="NF041636">
    <property type="entry name" value="slam_lipo"/>
    <property type="match status" value="1"/>
</dbReference>
<dbReference type="AlphaFoldDB" id="A0A3P2A8F0"/>
<evidence type="ECO:0000256" key="2">
    <source>
        <dbReference type="SAM" id="SignalP"/>
    </source>
</evidence>
<dbReference type="GO" id="GO:0009279">
    <property type="term" value="C:cell outer membrane"/>
    <property type="evidence" value="ECO:0007669"/>
    <property type="project" value="UniProtKB-SubCell"/>
</dbReference>
<reference evidence="3 4" key="1">
    <citation type="submission" date="2018-11" db="EMBL/GenBank/DDBJ databases">
        <title>Genomes From Bacteria Associated with the Canine Oral Cavity: a Test Case for Automated Genome-Based Taxonomic Assignment.</title>
        <authorList>
            <person name="Coil D.A."/>
            <person name="Jospin G."/>
            <person name="Darling A.E."/>
            <person name="Wallis C."/>
            <person name="Davis I.J."/>
            <person name="Harris S."/>
            <person name="Eisen J.A."/>
            <person name="Holcombe L.J."/>
            <person name="O'Flynn C."/>
        </authorList>
    </citation>
    <scope>NUCLEOTIDE SEQUENCE [LARGE SCALE GENOMIC DNA]</scope>
    <source>
        <strain evidence="3 4">COT-280</strain>
    </source>
</reference>
<dbReference type="Proteomes" id="UP000269923">
    <property type="component" value="Unassembled WGS sequence"/>
</dbReference>
<dbReference type="Gene3D" id="2.40.160.90">
    <property type="match status" value="1"/>
</dbReference>
<organism evidence="3 4">
    <name type="scientific">Conchiformibius steedae</name>
    <dbReference type="NCBI Taxonomy" id="153493"/>
    <lineage>
        <taxon>Bacteria</taxon>
        <taxon>Pseudomonadati</taxon>
        <taxon>Pseudomonadota</taxon>
        <taxon>Betaproteobacteria</taxon>
        <taxon>Neisseriales</taxon>
        <taxon>Neisseriaceae</taxon>
        <taxon>Conchiformibius</taxon>
    </lineage>
</organism>
<name>A0A3P2A8F0_9NEIS</name>
<feature type="chain" id="PRO_5018182538" evidence="2">
    <location>
        <begin position="21"/>
        <end position="333"/>
    </location>
</feature>
<dbReference type="OrthoDB" id="8607152at2"/>
<dbReference type="PROSITE" id="PS51257">
    <property type="entry name" value="PROKAR_LIPOPROTEIN"/>
    <property type="match status" value="1"/>
</dbReference>
<dbReference type="InterPro" id="IPR031586">
    <property type="entry name" value="HpuA"/>
</dbReference>
<comment type="caution">
    <text evidence="3">The sequence shown here is derived from an EMBL/GenBank/DDBJ whole genome shotgun (WGS) entry which is preliminary data.</text>
</comment>
<dbReference type="InterPro" id="IPR054843">
    <property type="entry name" value="Slam_hemophilin_C"/>
</dbReference>
<keyword evidence="2" id="KW-0732">Signal</keyword>
<protein>
    <submittedName>
        <fullName evidence="3">Hemoglobin-haptoglobin-utilization protein</fullName>
    </submittedName>
</protein>
<evidence type="ECO:0000256" key="1">
    <source>
        <dbReference type="ARBA" id="ARBA00004442"/>
    </source>
</evidence>
<dbReference type="EMBL" id="RQYC01000005">
    <property type="protein sequence ID" value="RRD90550.1"/>
    <property type="molecule type" value="Genomic_DNA"/>
</dbReference>
<proteinExistence type="predicted"/>
<evidence type="ECO:0000313" key="3">
    <source>
        <dbReference type="EMBL" id="RRD90550.1"/>
    </source>
</evidence>
<dbReference type="InterPro" id="IPR011250">
    <property type="entry name" value="OMP/PagP_B-barrel"/>
</dbReference>
<evidence type="ECO:0000313" key="4">
    <source>
        <dbReference type="Proteomes" id="UP000269923"/>
    </source>
</evidence>
<gene>
    <name evidence="3" type="ORF">EII21_04535</name>
</gene>
<dbReference type="SUPFAM" id="SSF56925">
    <property type="entry name" value="OMPA-like"/>
    <property type="match status" value="1"/>
</dbReference>
<accession>A0A3P2A8F0</accession>